<proteinExistence type="predicted"/>
<dbReference type="AlphaFoldDB" id="C6HW03"/>
<name>C6HW03_9BACT</name>
<feature type="chain" id="PRO_5002966208" description="Lipoprotein" evidence="1">
    <location>
        <begin position="24"/>
        <end position="289"/>
    </location>
</feature>
<reference evidence="2 3" key="1">
    <citation type="journal article" date="2009" name="Appl. Environ. Microbiol.">
        <title>Community genomic and proteomic analyses of chemoautotrophic iron-oxidizing "Leptospirillum rubarum" (Group II) and "Leptospirillum ferrodiazotrophum" (Group III) bacteria in acid mine drainage biofilms.</title>
        <authorList>
            <person name="Goltsman D.S."/>
            <person name="Denef V.J."/>
            <person name="Singer S.W."/>
            <person name="VerBerkmoes N.C."/>
            <person name="Lefsrud M."/>
            <person name="Mueller R.S."/>
            <person name="Dick G.J."/>
            <person name="Sun C.L."/>
            <person name="Wheeler K.E."/>
            <person name="Zemla A."/>
            <person name="Baker B.J."/>
            <person name="Hauser L."/>
            <person name="Land M."/>
            <person name="Shah M.B."/>
            <person name="Thelen M.P."/>
            <person name="Hettich R.L."/>
            <person name="Banfield J.F."/>
        </authorList>
    </citation>
    <scope>NUCLEOTIDE SEQUENCE [LARGE SCALE GENOMIC DNA]</scope>
</reference>
<evidence type="ECO:0008006" key="4">
    <source>
        <dbReference type="Google" id="ProtNLM"/>
    </source>
</evidence>
<keyword evidence="3" id="KW-1185">Reference proteome</keyword>
<dbReference type="Proteomes" id="UP000009374">
    <property type="component" value="Unassembled WGS sequence"/>
</dbReference>
<organism evidence="2 3">
    <name type="scientific">Leptospirillum ferrodiazotrophum</name>
    <dbReference type="NCBI Taxonomy" id="412449"/>
    <lineage>
        <taxon>Bacteria</taxon>
        <taxon>Pseudomonadati</taxon>
        <taxon>Nitrospirota</taxon>
        <taxon>Nitrospiria</taxon>
        <taxon>Nitrospirales</taxon>
        <taxon>Nitrospiraceae</taxon>
        <taxon>Leptospirillum</taxon>
    </lineage>
</organism>
<keyword evidence="1" id="KW-0732">Signal</keyword>
<evidence type="ECO:0000313" key="3">
    <source>
        <dbReference type="Proteomes" id="UP000009374"/>
    </source>
</evidence>
<feature type="signal peptide" evidence="1">
    <location>
        <begin position="1"/>
        <end position="23"/>
    </location>
</feature>
<evidence type="ECO:0000313" key="2">
    <source>
        <dbReference type="EMBL" id="EES53265.1"/>
    </source>
</evidence>
<gene>
    <name evidence="2" type="ORF">UBAL3_80150054</name>
</gene>
<dbReference type="PROSITE" id="PS51257">
    <property type="entry name" value="PROKAR_LIPOPROTEIN"/>
    <property type="match status" value="1"/>
</dbReference>
<sequence>MRIHEAKILSALSMMSIATVMFAGCSTSPKELTLNDYLSESPSFRKHLDRCIVLNATADLDPGEKVENAKCHKEFHFLSPPVKLPPPTASDGYGMGGGMGWSAIAETGEEKSFGILTFERPKGYRAQRVIGKNGGSFAKITNIPYYAGSKKVSVGLGSRVCLPLVGYLTIGDFGKIRFTRKGKELLARITLRSLSGKIVTIPKKTDDKGGKKYQCVDALQKPDNVVESIRTETIPVTPGKEVKTKLENSTVTISLNKDFPVAKIPAWPAYTYPDIGDSEYEMGGGSSGF</sequence>
<protein>
    <recommendedName>
        <fullName evidence="4">Lipoprotein</fullName>
    </recommendedName>
</protein>
<dbReference type="EMBL" id="GG693867">
    <property type="protein sequence ID" value="EES53265.1"/>
    <property type="molecule type" value="Genomic_DNA"/>
</dbReference>
<accession>C6HW03</accession>
<evidence type="ECO:0000256" key="1">
    <source>
        <dbReference type="SAM" id="SignalP"/>
    </source>
</evidence>